<dbReference type="AlphaFoldDB" id="A0A0N4ZXW5"/>
<reference evidence="2" key="1">
    <citation type="submission" date="2017-02" db="UniProtKB">
        <authorList>
            <consortium name="WormBaseParasite"/>
        </authorList>
    </citation>
    <scope>IDENTIFICATION</scope>
</reference>
<dbReference type="Proteomes" id="UP000038045">
    <property type="component" value="Unplaced"/>
</dbReference>
<sequence>MPRAPELRKAALAYLMAARIAHMRLFQAVEIADAAAAQAFKSWLIEEVFFRLAALSMEPHRAPPSATGCLCFRAG</sequence>
<proteinExistence type="predicted"/>
<name>A0A0N4ZXW5_PARTI</name>
<evidence type="ECO:0000313" key="1">
    <source>
        <dbReference type="Proteomes" id="UP000038045"/>
    </source>
</evidence>
<dbReference type="WBParaSite" id="PTRK_0001363000.1">
    <property type="protein sequence ID" value="PTRK_0001363000.1"/>
    <property type="gene ID" value="PTRK_0001363000"/>
</dbReference>
<protein>
    <submittedName>
        <fullName evidence="2">Transposase</fullName>
    </submittedName>
</protein>
<organism evidence="1 2">
    <name type="scientific">Parastrongyloides trichosuri</name>
    <name type="common">Possum-specific nematode worm</name>
    <dbReference type="NCBI Taxonomy" id="131310"/>
    <lineage>
        <taxon>Eukaryota</taxon>
        <taxon>Metazoa</taxon>
        <taxon>Ecdysozoa</taxon>
        <taxon>Nematoda</taxon>
        <taxon>Chromadorea</taxon>
        <taxon>Rhabditida</taxon>
        <taxon>Tylenchina</taxon>
        <taxon>Panagrolaimomorpha</taxon>
        <taxon>Strongyloidoidea</taxon>
        <taxon>Strongyloididae</taxon>
        <taxon>Parastrongyloides</taxon>
    </lineage>
</organism>
<evidence type="ECO:0000313" key="2">
    <source>
        <dbReference type="WBParaSite" id="PTRK_0001363000.1"/>
    </source>
</evidence>
<keyword evidence="1" id="KW-1185">Reference proteome</keyword>
<accession>A0A0N4ZXW5</accession>